<dbReference type="CDD" id="cd06267">
    <property type="entry name" value="PBP1_LacI_sugar_binding-like"/>
    <property type="match status" value="1"/>
</dbReference>
<keyword evidence="3" id="KW-0804">Transcription</keyword>
<dbReference type="InterPro" id="IPR028082">
    <property type="entry name" value="Peripla_BP_I"/>
</dbReference>
<name>A0A842HGM4_9BACT</name>
<comment type="caution">
    <text evidence="5">The sequence shown here is derived from an EMBL/GenBank/DDBJ whole genome shotgun (WGS) entry which is preliminary data.</text>
</comment>
<keyword evidence="6" id="KW-1185">Reference proteome</keyword>
<evidence type="ECO:0000313" key="6">
    <source>
        <dbReference type="Proteomes" id="UP000546464"/>
    </source>
</evidence>
<dbReference type="SMART" id="SM00354">
    <property type="entry name" value="HTH_LACI"/>
    <property type="match status" value="1"/>
</dbReference>
<keyword evidence="2 5" id="KW-0238">DNA-binding</keyword>
<evidence type="ECO:0000256" key="3">
    <source>
        <dbReference type="ARBA" id="ARBA00023163"/>
    </source>
</evidence>
<feature type="domain" description="HTH lacI-type" evidence="4">
    <location>
        <begin position="2"/>
        <end position="56"/>
    </location>
</feature>
<dbReference type="Pfam" id="PF13377">
    <property type="entry name" value="Peripla_BP_3"/>
    <property type="match status" value="1"/>
</dbReference>
<dbReference type="InterPro" id="IPR010982">
    <property type="entry name" value="Lambda_DNA-bd_dom_sf"/>
</dbReference>
<dbReference type="PANTHER" id="PTHR30146">
    <property type="entry name" value="LACI-RELATED TRANSCRIPTIONAL REPRESSOR"/>
    <property type="match status" value="1"/>
</dbReference>
<dbReference type="PROSITE" id="PS50932">
    <property type="entry name" value="HTH_LACI_2"/>
    <property type="match status" value="1"/>
</dbReference>
<dbReference type="GO" id="GO:0000976">
    <property type="term" value="F:transcription cis-regulatory region binding"/>
    <property type="evidence" value="ECO:0007669"/>
    <property type="project" value="TreeGrafter"/>
</dbReference>
<dbReference type="AlphaFoldDB" id="A0A842HGM4"/>
<evidence type="ECO:0000313" key="5">
    <source>
        <dbReference type="EMBL" id="MBC2595855.1"/>
    </source>
</evidence>
<dbReference type="Pfam" id="PF00356">
    <property type="entry name" value="LacI"/>
    <property type="match status" value="1"/>
</dbReference>
<dbReference type="EMBL" id="JACHVB010000054">
    <property type="protein sequence ID" value="MBC2595855.1"/>
    <property type="molecule type" value="Genomic_DNA"/>
</dbReference>
<proteinExistence type="predicted"/>
<accession>A0A842HGM4</accession>
<dbReference type="Proteomes" id="UP000546464">
    <property type="component" value="Unassembled WGS sequence"/>
</dbReference>
<dbReference type="PANTHER" id="PTHR30146:SF109">
    <property type="entry name" value="HTH-TYPE TRANSCRIPTIONAL REGULATOR GALS"/>
    <property type="match status" value="1"/>
</dbReference>
<dbReference type="CDD" id="cd01392">
    <property type="entry name" value="HTH_LacI"/>
    <property type="match status" value="1"/>
</dbReference>
<protein>
    <submittedName>
        <fullName evidence="5">LacI family DNA-binding transcriptional regulator</fullName>
    </submittedName>
</protein>
<dbReference type="Gene3D" id="1.10.260.40">
    <property type="entry name" value="lambda repressor-like DNA-binding domains"/>
    <property type="match status" value="1"/>
</dbReference>
<evidence type="ECO:0000259" key="4">
    <source>
        <dbReference type="PROSITE" id="PS50932"/>
    </source>
</evidence>
<dbReference type="RefSeq" id="WP_185676790.1">
    <property type="nucleotide sequence ID" value="NZ_JACHVB010000054.1"/>
</dbReference>
<evidence type="ECO:0000256" key="1">
    <source>
        <dbReference type="ARBA" id="ARBA00023015"/>
    </source>
</evidence>
<sequence>MPTIKEIAAEAKVSMATVSRVFSNHPNVKETVREHVLSVARRHNYVPRLSNRRRTVILITPSRTEHPVQSYVDMVTAHLAETAGQRGYRIEILPEDNHDRLEYTQFCAAIQISAAELPWENWSRRFQVPLILIDRETPKKQSHVFSVRSNEKQGMELAIEHLVKSGHRRIGCLVSNTKLGNAQQRVHFIQSALATHGLPSAESFVRLVGEEAYMEETAKLLRHKVDAIFAPGGMGGIITAYALNLLGRRVPEDISLIASERAVVSRYCLPPQTTITQNYRQVATMAVDAIDASLKRAAISRYTVIDYQLMTRESVVHRLSRAGHNSLISR</sequence>
<organism evidence="5 6">
    <name type="scientific">Ruficoccus amylovorans</name>
    <dbReference type="NCBI Taxonomy" id="1804625"/>
    <lineage>
        <taxon>Bacteria</taxon>
        <taxon>Pseudomonadati</taxon>
        <taxon>Verrucomicrobiota</taxon>
        <taxon>Opitutia</taxon>
        <taxon>Puniceicoccales</taxon>
        <taxon>Cerasicoccaceae</taxon>
        <taxon>Ruficoccus</taxon>
    </lineage>
</organism>
<gene>
    <name evidence="5" type="ORF">H5P28_16445</name>
</gene>
<dbReference type="SUPFAM" id="SSF53822">
    <property type="entry name" value="Periplasmic binding protein-like I"/>
    <property type="match status" value="1"/>
</dbReference>
<dbReference type="GO" id="GO:0003700">
    <property type="term" value="F:DNA-binding transcription factor activity"/>
    <property type="evidence" value="ECO:0007669"/>
    <property type="project" value="TreeGrafter"/>
</dbReference>
<evidence type="ECO:0000256" key="2">
    <source>
        <dbReference type="ARBA" id="ARBA00023125"/>
    </source>
</evidence>
<dbReference type="InterPro" id="IPR000843">
    <property type="entry name" value="HTH_LacI"/>
</dbReference>
<keyword evidence="1" id="KW-0805">Transcription regulation</keyword>
<dbReference type="SUPFAM" id="SSF47413">
    <property type="entry name" value="lambda repressor-like DNA-binding domains"/>
    <property type="match status" value="1"/>
</dbReference>
<reference evidence="5 6" key="1">
    <citation type="submission" date="2020-07" db="EMBL/GenBank/DDBJ databases">
        <authorList>
            <person name="Feng X."/>
        </authorList>
    </citation>
    <scope>NUCLEOTIDE SEQUENCE [LARGE SCALE GENOMIC DNA]</scope>
    <source>
        <strain evidence="5 6">JCM31066</strain>
    </source>
</reference>
<dbReference type="Gene3D" id="3.40.50.2300">
    <property type="match status" value="2"/>
</dbReference>
<dbReference type="InterPro" id="IPR046335">
    <property type="entry name" value="LacI/GalR-like_sensor"/>
</dbReference>